<reference evidence="3 4" key="1">
    <citation type="submission" date="2018-08" db="EMBL/GenBank/DDBJ databases">
        <title>A genome reference for cultivated species of the human gut microbiota.</title>
        <authorList>
            <person name="Zou Y."/>
            <person name="Xue W."/>
            <person name="Luo G."/>
        </authorList>
    </citation>
    <scope>NUCLEOTIDE SEQUENCE [LARGE SCALE GENOMIC DNA]</scope>
    <source>
        <strain evidence="3 4">AF45-17</strain>
    </source>
</reference>
<name>A0A3E2TQC8_9FIRM</name>
<sequence length="183" mass="21240">MTDRKHIDPTIYTTRPTDERLEKENRVYDLLEELNIPFIRIDHDAMNTIDECQDVDKFLGVEICKNLFLCNSQKTKFYLLMMPGHKKFVTRDFCKQINSSRLSFAPPEYMETYLDLTPGSASILGLMNDHEHHVQLVMDQEVVDQPLIGCHPCINTSSLTLSTNDVLNKFLPYTNHDVLYVNL</sequence>
<evidence type="ECO:0000313" key="3">
    <source>
        <dbReference type="EMBL" id="RGB80740.1"/>
    </source>
</evidence>
<protein>
    <submittedName>
        <fullName evidence="3">Prolyl-tRNA synthetase associated domain-containing protein</fullName>
    </submittedName>
</protein>
<dbReference type="InterPro" id="IPR036754">
    <property type="entry name" value="YbaK/aa-tRNA-synt-asso_dom_sf"/>
</dbReference>
<evidence type="ECO:0000259" key="2">
    <source>
        <dbReference type="Pfam" id="PF04073"/>
    </source>
</evidence>
<dbReference type="Pfam" id="PF04073">
    <property type="entry name" value="tRNA_edit"/>
    <property type="match status" value="1"/>
</dbReference>
<dbReference type="PANTHER" id="PTHR31423">
    <property type="entry name" value="YBAK DOMAIN-CONTAINING PROTEIN"/>
    <property type="match status" value="1"/>
</dbReference>
<dbReference type="Gene3D" id="3.90.960.10">
    <property type="entry name" value="YbaK/aminoacyl-tRNA synthetase-associated domain"/>
    <property type="match status" value="1"/>
</dbReference>
<dbReference type="PANTHER" id="PTHR31423:SF3">
    <property type="entry name" value="PROLYL-TRNA SYNTHETASE ASSOCIATED DOMAIN-CONTAINING PROTEIN 1-RELATED"/>
    <property type="match status" value="1"/>
</dbReference>
<evidence type="ECO:0000256" key="1">
    <source>
        <dbReference type="ARBA" id="ARBA00010201"/>
    </source>
</evidence>
<dbReference type="CDD" id="cd04335">
    <property type="entry name" value="PrdX_deacylase"/>
    <property type="match status" value="1"/>
</dbReference>
<dbReference type="Proteomes" id="UP000260773">
    <property type="component" value="Unassembled WGS sequence"/>
</dbReference>
<keyword evidence="3" id="KW-0030">Aminoacyl-tRNA synthetase</keyword>
<proteinExistence type="inferred from homology"/>
<keyword evidence="3" id="KW-0436">Ligase</keyword>
<feature type="domain" description="YbaK/aminoacyl-tRNA synthetase-associated" evidence="2">
    <location>
        <begin position="46"/>
        <end position="167"/>
    </location>
</feature>
<dbReference type="GO" id="GO:0004812">
    <property type="term" value="F:aminoacyl-tRNA ligase activity"/>
    <property type="evidence" value="ECO:0007669"/>
    <property type="project" value="UniProtKB-KW"/>
</dbReference>
<dbReference type="InterPro" id="IPR007214">
    <property type="entry name" value="YbaK/aa-tRNA-synth-assoc-dom"/>
</dbReference>
<comment type="similarity">
    <text evidence="1">Belongs to the PRORSD1 family.</text>
</comment>
<comment type="caution">
    <text evidence="3">The sequence shown here is derived from an EMBL/GenBank/DDBJ whole genome shotgun (WGS) entry which is preliminary data.</text>
</comment>
<accession>A0A3E2TQC8</accession>
<dbReference type="AlphaFoldDB" id="A0A3E2TQC8"/>
<gene>
    <name evidence="3" type="ORF">DW070_05495</name>
</gene>
<dbReference type="InterPro" id="IPR040285">
    <property type="entry name" value="ProX/PRXD1"/>
</dbReference>
<evidence type="ECO:0000313" key="4">
    <source>
        <dbReference type="Proteomes" id="UP000260773"/>
    </source>
</evidence>
<dbReference type="EMBL" id="QVEP01000009">
    <property type="protein sequence ID" value="RGB80740.1"/>
    <property type="molecule type" value="Genomic_DNA"/>
</dbReference>
<dbReference type="SUPFAM" id="SSF55826">
    <property type="entry name" value="YbaK/ProRS associated domain"/>
    <property type="match status" value="1"/>
</dbReference>
<dbReference type="GO" id="GO:0002161">
    <property type="term" value="F:aminoacyl-tRNA deacylase activity"/>
    <property type="evidence" value="ECO:0007669"/>
    <property type="project" value="InterPro"/>
</dbReference>
<dbReference type="RefSeq" id="WP_015513772.1">
    <property type="nucleotide sequence ID" value="NZ_JAQCWV010000015.1"/>
</dbReference>
<organism evidence="3 4">
    <name type="scientific">Coprococcus catus</name>
    <dbReference type="NCBI Taxonomy" id="116085"/>
    <lineage>
        <taxon>Bacteria</taxon>
        <taxon>Bacillati</taxon>
        <taxon>Bacillota</taxon>
        <taxon>Clostridia</taxon>
        <taxon>Lachnospirales</taxon>
        <taxon>Lachnospiraceae</taxon>
        <taxon>Coprococcus</taxon>
    </lineage>
</organism>